<dbReference type="PROSITE" id="PS00237">
    <property type="entry name" value="G_PROTEIN_RECEP_F1_1"/>
    <property type="match status" value="1"/>
</dbReference>
<evidence type="ECO:0000256" key="10">
    <source>
        <dbReference type="SAM" id="Phobius"/>
    </source>
</evidence>
<keyword evidence="4 10" id="KW-1133">Transmembrane helix</keyword>
<dbReference type="SUPFAM" id="SSF81321">
    <property type="entry name" value="Family A G protein-coupled receptor-like"/>
    <property type="match status" value="1"/>
</dbReference>
<feature type="transmembrane region" description="Helical" evidence="10">
    <location>
        <begin position="125"/>
        <end position="152"/>
    </location>
</feature>
<feature type="transmembrane region" description="Helical" evidence="10">
    <location>
        <begin position="214"/>
        <end position="242"/>
    </location>
</feature>
<keyword evidence="6 10" id="KW-0472">Membrane</keyword>
<dbReference type="RefSeq" id="XP_030853118.1">
    <property type="nucleotide sequence ID" value="XM_030997258.1"/>
</dbReference>
<dbReference type="Proteomes" id="UP000007110">
    <property type="component" value="Unassembled WGS sequence"/>
</dbReference>
<evidence type="ECO:0000256" key="5">
    <source>
        <dbReference type="ARBA" id="ARBA00023040"/>
    </source>
</evidence>
<dbReference type="GO" id="GO:0007187">
    <property type="term" value="P:G protein-coupled receptor signaling pathway, coupled to cyclic nucleotide second messenger"/>
    <property type="evidence" value="ECO:0000318"/>
    <property type="project" value="GO_Central"/>
</dbReference>
<dbReference type="OMA" id="IIYAYRY"/>
<dbReference type="GO" id="GO:0007198">
    <property type="term" value="P:adenylate cyclase-inhibiting serotonin receptor signaling pathway"/>
    <property type="evidence" value="ECO:0000318"/>
    <property type="project" value="GO_Central"/>
</dbReference>
<dbReference type="GeneID" id="115929093"/>
<reference evidence="12" key="2">
    <citation type="submission" date="2021-01" db="UniProtKB">
        <authorList>
            <consortium name="EnsemblMetazoa"/>
        </authorList>
    </citation>
    <scope>IDENTIFICATION</scope>
</reference>
<dbReference type="InParanoid" id="A0A7M7PK35"/>
<keyword evidence="3 9" id="KW-0812">Transmembrane</keyword>
<name>A0A7M7PK35_STRPU</name>
<dbReference type="Pfam" id="PF00001">
    <property type="entry name" value="7tm_1"/>
    <property type="match status" value="1"/>
</dbReference>
<proteinExistence type="inferred from homology"/>
<dbReference type="InterPro" id="IPR017452">
    <property type="entry name" value="GPCR_Rhodpsn_7TM"/>
</dbReference>
<evidence type="ECO:0000256" key="8">
    <source>
        <dbReference type="ARBA" id="ARBA00023224"/>
    </source>
</evidence>
<feature type="transmembrane region" description="Helical" evidence="10">
    <location>
        <begin position="344"/>
        <end position="369"/>
    </location>
</feature>
<feature type="transmembrane region" description="Helical" evidence="10">
    <location>
        <begin position="309"/>
        <end position="332"/>
    </location>
</feature>
<comment type="subcellular location">
    <subcellularLocation>
        <location evidence="1">Cell membrane</location>
        <topology evidence="1">Multi-pass membrane protein</topology>
    </subcellularLocation>
</comment>
<feature type="transmembrane region" description="Helical" evidence="10">
    <location>
        <begin position="51"/>
        <end position="78"/>
    </location>
</feature>
<protein>
    <recommendedName>
        <fullName evidence="11">G-protein coupled receptors family 1 profile domain-containing protein</fullName>
    </recommendedName>
</protein>
<dbReference type="AlphaFoldDB" id="A0A7M7PK35"/>
<dbReference type="GO" id="GO:0004993">
    <property type="term" value="F:G protein-coupled serotonin receptor activity"/>
    <property type="evidence" value="ECO:0000318"/>
    <property type="project" value="GO_Central"/>
</dbReference>
<evidence type="ECO:0000259" key="11">
    <source>
        <dbReference type="PROSITE" id="PS50262"/>
    </source>
</evidence>
<evidence type="ECO:0000256" key="1">
    <source>
        <dbReference type="ARBA" id="ARBA00004651"/>
    </source>
</evidence>
<keyword evidence="5 9" id="KW-0297">G-protein coupled receptor</keyword>
<dbReference type="OrthoDB" id="10042731at2759"/>
<accession>A0A7M7PK35</accession>
<reference evidence="13" key="1">
    <citation type="submission" date="2015-02" db="EMBL/GenBank/DDBJ databases">
        <title>Genome sequencing for Strongylocentrotus purpuratus.</title>
        <authorList>
            <person name="Murali S."/>
            <person name="Liu Y."/>
            <person name="Vee V."/>
            <person name="English A."/>
            <person name="Wang M."/>
            <person name="Skinner E."/>
            <person name="Han Y."/>
            <person name="Muzny D.M."/>
            <person name="Worley K.C."/>
            <person name="Gibbs R.A."/>
        </authorList>
    </citation>
    <scope>NUCLEOTIDE SEQUENCE</scope>
</reference>
<dbReference type="PRINTS" id="PR00237">
    <property type="entry name" value="GPCRRHODOPSN"/>
</dbReference>
<dbReference type="GO" id="GO:0045202">
    <property type="term" value="C:synapse"/>
    <property type="evidence" value="ECO:0007669"/>
    <property type="project" value="GOC"/>
</dbReference>
<evidence type="ECO:0000256" key="2">
    <source>
        <dbReference type="ARBA" id="ARBA00022475"/>
    </source>
</evidence>
<keyword evidence="7 9" id="KW-0675">Receptor</keyword>
<dbReference type="InterPro" id="IPR000276">
    <property type="entry name" value="GPCR_Rhodpsn"/>
</dbReference>
<evidence type="ECO:0000256" key="4">
    <source>
        <dbReference type="ARBA" id="ARBA00022989"/>
    </source>
</evidence>
<evidence type="ECO:0000256" key="6">
    <source>
        <dbReference type="ARBA" id="ARBA00023136"/>
    </source>
</evidence>
<comment type="similarity">
    <text evidence="9">Belongs to the G-protein coupled receptor 1 family.</text>
</comment>
<evidence type="ECO:0000313" key="13">
    <source>
        <dbReference type="Proteomes" id="UP000007110"/>
    </source>
</evidence>
<feature type="transmembrane region" description="Helical" evidence="10">
    <location>
        <begin position="173"/>
        <end position="194"/>
    </location>
</feature>
<dbReference type="KEGG" id="spu:115929093"/>
<dbReference type="Gene3D" id="1.20.1070.10">
    <property type="entry name" value="Rhodopsin 7-helix transmembrane proteins"/>
    <property type="match status" value="1"/>
</dbReference>
<dbReference type="GO" id="GO:0005886">
    <property type="term" value="C:plasma membrane"/>
    <property type="evidence" value="ECO:0000318"/>
    <property type="project" value="GO_Central"/>
</dbReference>
<dbReference type="PROSITE" id="PS50262">
    <property type="entry name" value="G_PROTEIN_RECEP_F1_2"/>
    <property type="match status" value="1"/>
</dbReference>
<feature type="transmembrane region" description="Helical" evidence="10">
    <location>
        <begin position="90"/>
        <end position="113"/>
    </location>
</feature>
<dbReference type="GO" id="GO:0030594">
    <property type="term" value="F:neurotransmitter receptor activity"/>
    <property type="evidence" value="ECO:0000318"/>
    <property type="project" value="GO_Central"/>
</dbReference>
<keyword evidence="13" id="KW-1185">Reference proteome</keyword>
<organism evidence="12 13">
    <name type="scientific">Strongylocentrotus purpuratus</name>
    <name type="common">Purple sea urchin</name>
    <dbReference type="NCBI Taxonomy" id="7668"/>
    <lineage>
        <taxon>Eukaryota</taxon>
        <taxon>Metazoa</taxon>
        <taxon>Echinodermata</taxon>
        <taxon>Eleutherozoa</taxon>
        <taxon>Echinozoa</taxon>
        <taxon>Echinoidea</taxon>
        <taxon>Euechinoidea</taxon>
        <taxon>Echinacea</taxon>
        <taxon>Camarodonta</taxon>
        <taxon>Echinidea</taxon>
        <taxon>Strongylocentrotidae</taxon>
        <taxon>Strongylocentrotus</taxon>
    </lineage>
</organism>
<feature type="domain" description="G-protein coupled receptors family 1 profile" evidence="11">
    <location>
        <begin position="72"/>
        <end position="367"/>
    </location>
</feature>
<dbReference type="PANTHER" id="PTHR24248">
    <property type="entry name" value="ADRENERGIC RECEPTOR-RELATED G-PROTEIN COUPLED RECEPTOR"/>
    <property type="match status" value="1"/>
</dbReference>
<evidence type="ECO:0000256" key="9">
    <source>
        <dbReference type="RuleBase" id="RU000688"/>
    </source>
</evidence>
<evidence type="ECO:0000256" key="7">
    <source>
        <dbReference type="ARBA" id="ARBA00023170"/>
    </source>
</evidence>
<dbReference type="SMART" id="SM01381">
    <property type="entry name" value="7TM_GPCR_Srsx"/>
    <property type="match status" value="1"/>
</dbReference>
<dbReference type="GO" id="GO:0007268">
    <property type="term" value="P:chemical synaptic transmission"/>
    <property type="evidence" value="ECO:0000318"/>
    <property type="project" value="GO_Central"/>
</dbReference>
<keyword evidence="8 9" id="KW-0807">Transducer</keyword>
<dbReference type="FunFam" id="1.20.1070.10:FF:000996">
    <property type="entry name" value="Uncharacterized protein"/>
    <property type="match status" value="1"/>
</dbReference>
<evidence type="ECO:0000313" key="12">
    <source>
        <dbReference type="EnsemblMetazoa" id="XP_030853118"/>
    </source>
</evidence>
<dbReference type="GO" id="GO:0051378">
    <property type="term" value="F:serotonin binding"/>
    <property type="evidence" value="ECO:0000318"/>
    <property type="project" value="GO_Central"/>
</dbReference>
<dbReference type="EnsemblMetazoa" id="XM_030997258">
    <property type="protein sequence ID" value="XP_030853118"/>
    <property type="gene ID" value="LOC115929093"/>
</dbReference>
<sequence>MQFTSQASSTPPLSVWMLNESLELSTEILFTSVSLINSSIESSVSQENPDLTIYVVLIFVVLLPLSICVLVGNILVIIAVYNSFYLRERVFYYVVGSMAVTDLLVGFSIIPLYYAAIFVQTVKESLYGCMTMISIVMIPSTISILHVLIIAADRYIAVFYSLEYIRLVTKRRIFITIAVIWAFALVLHSLPFVGWRKTNSDPNFVMQYCFTDQFWTPSFACFQFGLTVVAPLCIMIGIYARIIGAARHQARRVDAQQEFAFNRSEANGQLSIISADVESNSHSCESQAPAVRIRRGPTTAELKATKTSAIVLGTFLVCWLPAYCIHISFTFINSNRPEPLHNPTIGLLQAMSNLLPFISSVANPVIYAFRYKDFRKSFKQSLQFSFWRRGN</sequence>
<evidence type="ECO:0000256" key="3">
    <source>
        <dbReference type="ARBA" id="ARBA00022692"/>
    </source>
</evidence>
<keyword evidence="2" id="KW-1003">Cell membrane</keyword>
<dbReference type="GO" id="GO:0030425">
    <property type="term" value="C:dendrite"/>
    <property type="evidence" value="ECO:0000318"/>
    <property type="project" value="GO_Central"/>
</dbReference>